<gene>
    <name evidence="2" type="ORF">F444_19474</name>
</gene>
<feature type="region of interest" description="Disordered" evidence="1">
    <location>
        <begin position="1"/>
        <end position="37"/>
    </location>
</feature>
<reference evidence="2 3" key="1">
    <citation type="submission" date="2013-11" db="EMBL/GenBank/DDBJ databases">
        <title>The Genome Sequence of Phytophthora parasitica P1976.</title>
        <authorList>
            <consortium name="The Broad Institute Genomics Platform"/>
            <person name="Russ C."/>
            <person name="Tyler B."/>
            <person name="Panabieres F."/>
            <person name="Shan W."/>
            <person name="Tripathy S."/>
            <person name="Grunwald N."/>
            <person name="Machado M."/>
            <person name="Johnson C.S."/>
            <person name="Walker B."/>
            <person name="Young S."/>
            <person name="Zeng Q."/>
            <person name="Gargeya S."/>
            <person name="Fitzgerald M."/>
            <person name="Haas B."/>
            <person name="Abouelleil A."/>
            <person name="Allen A.W."/>
            <person name="Alvarado L."/>
            <person name="Arachchi H.M."/>
            <person name="Berlin A.M."/>
            <person name="Chapman S.B."/>
            <person name="Gainer-Dewar J."/>
            <person name="Goldberg J."/>
            <person name="Griggs A."/>
            <person name="Gujja S."/>
            <person name="Hansen M."/>
            <person name="Howarth C."/>
            <person name="Imamovic A."/>
            <person name="Ireland A."/>
            <person name="Larimer J."/>
            <person name="McCowan C."/>
            <person name="Murphy C."/>
            <person name="Pearson M."/>
            <person name="Poon T.W."/>
            <person name="Priest M."/>
            <person name="Roberts A."/>
            <person name="Saif S."/>
            <person name="Shea T."/>
            <person name="Sisk P."/>
            <person name="Sykes S."/>
            <person name="Wortman J."/>
            <person name="Nusbaum C."/>
            <person name="Birren B."/>
        </authorList>
    </citation>
    <scope>NUCLEOTIDE SEQUENCE [LARGE SCALE GENOMIC DNA]</scope>
    <source>
        <strain evidence="2 3">P1976</strain>
    </source>
</reference>
<comment type="caution">
    <text evidence="2">The sequence shown here is derived from an EMBL/GenBank/DDBJ whole genome shotgun (WGS) entry which is preliminary data.</text>
</comment>
<evidence type="ECO:0000313" key="3">
    <source>
        <dbReference type="Proteomes" id="UP000028582"/>
    </source>
</evidence>
<feature type="compositionally biased region" description="Basic and acidic residues" evidence="1">
    <location>
        <begin position="27"/>
        <end position="37"/>
    </location>
</feature>
<name>A0A080Z7P2_PHYNI</name>
<feature type="compositionally biased region" description="Polar residues" evidence="1">
    <location>
        <begin position="1"/>
        <end position="11"/>
    </location>
</feature>
<dbReference type="AlphaFoldDB" id="A0A080Z7P2"/>
<accession>A0A080Z7P2</accession>
<organism evidence="2 3">
    <name type="scientific">Phytophthora nicotianae P1976</name>
    <dbReference type="NCBI Taxonomy" id="1317066"/>
    <lineage>
        <taxon>Eukaryota</taxon>
        <taxon>Sar</taxon>
        <taxon>Stramenopiles</taxon>
        <taxon>Oomycota</taxon>
        <taxon>Peronosporomycetes</taxon>
        <taxon>Peronosporales</taxon>
        <taxon>Peronosporaceae</taxon>
        <taxon>Phytophthora</taxon>
    </lineage>
</organism>
<proteinExistence type="predicted"/>
<evidence type="ECO:0000313" key="2">
    <source>
        <dbReference type="EMBL" id="ETO62653.1"/>
    </source>
</evidence>
<dbReference type="EMBL" id="ANJA01003561">
    <property type="protein sequence ID" value="ETO62653.1"/>
    <property type="molecule type" value="Genomic_DNA"/>
</dbReference>
<sequence>MHEAQVETNNPGIAATTERFAGMMSEMEEKTPAADTA</sequence>
<dbReference type="Proteomes" id="UP000028582">
    <property type="component" value="Unassembled WGS sequence"/>
</dbReference>
<evidence type="ECO:0000256" key="1">
    <source>
        <dbReference type="SAM" id="MobiDB-lite"/>
    </source>
</evidence>
<protein>
    <submittedName>
        <fullName evidence="2">Uncharacterized protein</fullName>
    </submittedName>
</protein>